<dbReference type="Gene3D" id="1.20.1640.10">
    <property type="entry name" value="Multidrug efflux transporter AcrB transmembrane domain"/>
    <property type="match status" value="2"/>
</dbReference>
<feature type="compositionally biased region" description="Low complexity" evidence="7">
    <location>
        <begin position="980"/>
        <end position="994"/>
    </location>
</feature>
<keyword evidence="4 8" id="KW-0472">Membrane</keyword>
<evidence type="ECO:0000313" key="10">
    <source>
        <dbReference type="Proteomes" id="UP000694888"/>
    </source>
</evidence>
<evidence type="ECO:0000256" key="3">
    <source>
        <dbReference type="ARBA" id="ARBA00022989"/>
    </source>
</evidence>
<reference evidence="11" key="1">
    <citation type="submission" date="2025-08" db="UniProtKB">
        <authorList>
            <consortium name="RefSeq"/>
        </authorList>
    </citation>
    <scope>IDENTIFICATION</scope>
</reference>
<dbReference type="InterPro" id="IPR000731">
    <property type="entry name" value="SSD"/>
</dbReference>
<name>A0ABM0JMB1_APLCA</name>
<evidence type="ECO:0000256" key="2">
    <source>
        <dbReference type="ARBA" id="ARBA00022692"/>
    </source>
</evidence>
<evidence type="ECO:0000256" key="5">
    <source>
        <dbReference type="ARBA" id="ARBA00023180"/>
    </source>
</evidence>
<comment type="similarity">
    <text evidence="6">Belongs to the dispatched family.</text>
</comment>
<evidence type="ECO:0000256" key="4">
    <source>
        <dbReference type="ARBA" id="ARBA00023136"/>
    </source>
</evidence>
<dbReference type="Proteomes" id="UP000694888">
    <property type="component" value="Unplaced"/>
</dbReference>
<evidence type="ECO:0000259" key="9">
    <source>
        <dbReference type="PROSITE" id="PS50156"/>
    </source>
</evidence>
<dbReference type="Pfam" id="PF02460">
    <property type="entry name" value="Patched"/>
    <property type="match status" value="1"/>
</dbReference>
<keyword evidence="5" id="KW-0325">Glycoprotein</keyword>
<organism evidence="10 11">
    <name type="scientific">Aplysia californica</name>
    <name type="common">California sea hare</name>
    <dbReference type="NCBI Taxonomy" id="6500"/>
    <lineage>
        <taxon>Eukaryota</taxon>
        <taxon>Metazoa</taxon>
        <taxon>Spiralia</taxon>
        <taxon>Lophotrochozoa</taxon>
        <taxon>Mollusca</taxon>
        <taxon>Gastropoda</taxon>
        <taxon>Heterobranchia</taxon>
        <taxon>Euthyneura</taxon>
        <taxon>Tectipleura</taxon>
        <taxon>Aplysiida</taxon>
        <taxon>Aplysioidea</taxon>
        <taxon>Aplysiidae</taxon>
        <taxon>Aplysia</taxon>
    </lineage>
</organism>
<keyword evidence="10" id="KW-1185">Reference proteome</keyword>
<comment type="subcellular location">
    <subcellularLocation>
        <location evidence="1">Membrane</location>
        <topology evidence="1">Multi-pass membrane protein</topology>
    </subcellularLocation>
</comment>
<dbReference type="PANTHER" id="PTHR45951:SF3">
    <property type="entry name" value="PROTEIN DISPATCHED"/>
    <property type="match status" value="1"/>
</dbReference>
<sequence>MFVSSDKGYSRVVVTSSRSRSLFNYEDLRSMCSMETTYFQETESYQDICIRREADGSCCPAWSLANYVALLRGRSSCKAITARDVTVVRRLLTRCAPFFHNFSLGPNCAGDVDAWFYSPQHPPRPCPGVPQRCKKYNAVYHILHFLADSTFLFPGTPSYMPSSAHSLPLGRSESYLKFSSMFLPVVAGSASVKIFQHLESMPRDFKGLRVVGAYFGVKYTLFERYLILDSVWLGVACGVIFVAMWLYTTSIFVTFMTFLSMFWAVEVAYFLYTFVFKIKFFPYMNMVTLIVIIGVGADDLYIYCKVWHLAKAEKNNGVLEKIVSDTLRHTALSMLVTSLTTATSFYANYISDISAIRCFSIFAGTCMLINFVLTITWLPASVMLYEKWCRCCVGLSNGDYRLCFCVCKFPYKIYYLITDWSRIFFEKLLPCLVIKFRYLWILLFGGLWLASILVIFYYPRLKLPNTHKFQVFASDHLLERYDFELSDMFDFERVKDGDDVPMFPITIVWGILASDNGDPLDPYNRGSLTFDPHFDLTTPNAQRWLLDFCAKLRRTDFYLQTPGLQLTDCFLEKFTHDYMRQPCITRDTECCNHTNYPFSESKMVSCLSNYIPLVRATPYVHYNSHSPGPRFDNGRISAFFVQFLSNHTFSHSYEAVQTFYRQVNQWVNEELLHAPMEMRRGWFISHLHFFDLQSSLAVGTPLALGVSLAVVAIVSFFTTLNVLISMYALLAVAATISVTLACLVLMEWELDVLESVVITVAVGLAIDLTLHYGVAFRLAPDVGREMRVINSIGRMGSPVSMAALTTMLAGAFMMPSTILAYRKFGVFLLLLVGLAWLYATFFFQSLLRIIGPHGGFGQFHWPASDCCAPASREHVDKTIYALSESTLSSSSTSTREHSHHGHHHGHHRHSRELEPLTDPDSKPHYHRDTDPRRHQRLHAHYHHHHHTQQSHHAHPHHQHHRARRKGEYTSVRTDIFAPEDSPSSTSRTRDSPAAIKTGGLSANSSCNDTSTLTVAADSLNSTPSPRSRELSSEFSDPGDQCTGRADHGALSDTDSVTSSVQRGTTQAQVEIFPHTLPLQVA</sequence>
<feature type="transmembrane region" description="Helical" evidence="8">
    <location>
        <begin position="696"/>
        <end position="718"/>
    </location>
</feature>
<feature type="transmembrane region" description="Helical" evidence="8">
    <location>
        <begin position="824"/>
        <end position="843"/>
    </location>
</feature>
<feature type="domain" description="SSD" evidence="9">
    <location>
        <begin position="255"/>
        <end position="384"/>
    </location>
</feature>
<keyword evidence="2 8" id="KW-0812">Transmembrane</keyword>
<feature type="transmembrane region" description="Helical" evidence="8">
    <location>
        <begin position="330"/>
        <end position="347"/>
    </location>
</feature>
<feature type="transmembrane region" description="Helical" evidence="8">
    <location>
        <begin position="253"/>
        <end position="275"/>
    </location>
</feature>
<evidence type="ECO:0000313" key="11">
    <source>
        <dbReference type="RefSeq" id="XP_005097030.2"/>
    </source>
</evidence>
<dbReference type="PROSITE" id="PS50156">
    <property type="entry name" value="SSD"/>
    <property type="match status" value="2"/>
</dbReference>
<feature type="transmembrane region" description="Helical" evidence="8">
    <location>
        <begin position="287"/>
        <end position="310"/>
    </location>
</feature>
<dbReference type="RefSeq" id="XP_005097030.2">
    <property type="nucleotide sequence ID" value="XM_005096973.2"/>
</dbReference>
<evidence type="ECO:0000256" key="6">
    <source>
        <dbReference type="ARBA" id="ARBA00038046"/>
    </source>
</evidence>
<feature type="compositionally biased region" description="Basic residues" evidence="7">
    <location>
        <begin position="897"/>
        <end position="910"/>
    </location>
</feature>
<feature type="compositionally biased region" description="Basic and acidic residues" evidence="7">
    <location>
        <begin position="911"/>
        <end position="932"/>
    </location>
</feature>
<evidence type="ECO:0000256" key="1">
    <source>
        <dbReference type="ARBA" id="ARBA00004141"/>
    </source>
</evidence>
<feature type="transmembrane region" description="Helical" evidence="8">
    <location>
        <begin position="359"/>
        <end position="378"/>
    </location>
</feature>
<feature type="compositionally biased region" description="Polar residues" evidence="7">
    <location>
        <begin position="1000"/>
        <end position="1025"/>
    </location>
</feature>
<dbReference type="InterPro" id="IPR003392">
    <property type="entry name" value="PTHD_SSD"/>
</dbReference>
<feature type="compositionally biased region" description="Basic residues" evidence="7">
    <location>
        <begin position="933"/>
        <end position="964"/>
    </location>
</feature>
<accession>A0ABM0JMB1</accession>
<dbReference type="GeneID" id="118477129"/>
<feature type="transmembrane region" description="Helical" evidence="8">
    <location>
        <begin position="792"/>
        <end position="812"/>
    </location>
</feature>
<dbReference type="SUPFAM" id="SSF82866">
    <property type="entry name" value="Multidrug efflux transporter AcrB transmembrane domain"/>
    <property type="match status" value="2"/>
</dbReference>
<feature type="domain" description="SSD" evidence="9">
    <location>
        <begin position="689"/>
        <end position="849"/>
    </location>
</feature>
<feature type="transmembrane region" description="Helical" evidence="8">
    <location>
        <begin position="752"/>
        <end position="772"/>
    </location>
</feature>
<feature type="region of interest" description="Disordered" evidence="7">
    <location>
        <begin position="886"/>
        <end position="1062"/>
    </location>
</feature>
<protein>
    <submittedName>
        <fullName evidence="11">Protein dispatched homolog 1-like</fullName>
    </submittedName>
</protein>
<keyword evidence="3 8" id="KW-1133">Transmembrane helix</keyword>
<evidence type="ECO:0000256" key="8">
    <source>
        <dbReference type="SAM" id="Phobius"/>
    </source>
</evidence>
<evidence type="ECO:0000256" key="7">
    <source>
        <dbReference type="SAM" id="MobiDB-lite"/>
    </source>
</evidence>
<dbReference type="InterPro" id="IPR052081">
    <property type="entry name" value="Dispatched_Hh_regulator"/>
</dbReference>
<gene>
    <name evidence="11" type="primary">LOC118477129</name>
</gene>
<dbReference type="PANTHER" id="PTHR45951">
    <property type="entry name" value="PROTEIN DISPATCHED-RELATED"/>
    <property type="match status" value="1"/>
</dbReference>
<feature type="compositionally biased region" description="Polar residues" evidence="7">
    <location>
        <begin position="1052"/>
        <end position="1062"/>
    </location>
</feature>
<feature type="transmembrane region" description="Helical" evidence="8">
    <location>
        <begin position="438"/>
        <end position="458"/>
    </location>
</feature>
<feature type="transmembrane region" description="Helical" evidence="8">
    <location>
        <begin position="225"/>
        <end position="247"/>
    </location>
</feature>
<feature type="transmembrane region" description="Helical" evidence="8">
    <location>
        <begin position="724"/>
        <end position="745"/>
    </location>
</feature>
<proteinExistence type="inferred from homology"/>